<dbReference type="HAMAP" id="MF_00758">
    <property type="entry name" value="UPF0301"/>
    <property type="match status" value="1"/>
</dbReference>
<evidence type="ECO:0000256" key="2">
    <source>
        <dbReference type="HAMAP-Rule" id="MF_00758"/>
    </source>
</evidence>
<dbReference type="RefSeq" id="WP_091342288.1">
    <property type="nucleotide sequence ID" value="NZ_FNRM01000004.1"/>
</dbReference>
<dbReference type="NCBIfam" id="NF001266">
    <property type="entry name" value="PRK00228.1-1"/>
    <property type="match status" value="1"/>
</dbReference>
<dbReference type="OrthoDB" id="9807486at2"/>
<evidence type="ECO:0000256" key="1">
    <source>
        <dbReference type="ARBA" id="ARBA00009600"/>
    </source>
</evidence>
<dbReference type="Proteomes" id="UP000198773">
    <property type="component" value="Unassembled WGS sequence"/>
</dbReference>
<protein>
    <recommendedName>
        <fullName evidence="2">UPF0301 protein SAMN04488051_104140</fullName>
    </recommendedName>
</protein>
<dbReference type="SUPFAM" id="SSF143456">
    <property type="entry name" value="VC0467-like"/>
    <property type="match status" value="1"/>
</dbReference>
<dbReference type="Pfam" id="PF02622">
    <property type="entry name" value="DUF179"/>
    <property type="match status" value="1"/>
</dbReference>
<accession>A0A1H4CFM0</accession>
<gene>
    <name evidence="3" type="ORF">SAMN04488051_104140</name>
</gene>
<proteinExistence type="inferred from homology"/>
<reference evidence="3 4" key="1">
    <citation type="submission" date="2016-10" db="EMBL/GenBank/DDBJ databases">
        <authorList>
            <person name="de Groot N.N."/>
        </authorList>
    </citation>
    <scope>NUCLEOTIDE SEQUENCE [LARGE SCALE GENOMIC DNA]</scope>
    <source>
        <strain evidence="3 4">CGMCC 1.3430</strain>
    </source>
</reference>
<sequence length="185" mass="20499">MNTFEHHFLIAMPSLQDPFFQRSVTYICEHNEDGAMGIVINHPLKATIGDLLQQLDIEFDPKNPITEQAVCAGGPVQADRGFVLHKAQPGYMSSMRLDDDLMITTSKDILQQLTTQQGPDKFLLALGYAGWVAGQLEQEIADNSWLVIPADSSIIFDLAHAYKWQAATKKMGIETWQLSSVAGHA</sequence>
<dbReference type="STRING" id="152573.SAMN04488051_104140"/>
<comment type="similarity">
    <text evidence="1 2">Belongs to the UPF0301 (AlgH) family.</text>
</comment>
<evidence type="ECO:0000313" key="3">
    <source>
        <dbReference type="EMBL" id="SEA59201.1"/>
    </source>
</evidence>
<organism evidence="3 4">
    <name type="scientific">Alkalimonas amylolytica</name>
    <dbReference type="NCBI Taxonomy" id="152573"/>
    <lineage>
        <taxon>Bacteria</taxon>
        <taxon>Pseudomonadati</taxon>
        <taxon>Pseudomonadota</taxon>
        <taxon>Gammaproteobacteria</taxon>
        <taxon>Alkalimonas</taxon>
    </lineage>
</organism>
<name>A0A1H4CFM0_ALKAM</name>
<keyword evidence="4" id="KW-1185">Reference proteome</keyword>
<dbReference type="PANTHER" id="PTHR30327">
    <property type="entry name" value="UNCHARACTERIZED PROTEIN YQGE"/>
    <property type="match status" value="1"/>
</dbReference>
<dbReference type="InterPro" id="IPR003774">
    <property type="entry name" value="AlgH-like"/>
</dbReference>
<dbReference type="GO" id="GO:0005829">
    <property type="term" value="C:cytosol"/>
    <property type="evidence" value="ECO:0007669"/>
    <property type="project" value="TreeGrafter"/>
</dbReference>
<evidence type="ECO:0000313" key="4">
    <source>
        <dbReference type="Proteomes" id="UP000198773"/>
    </source>
</evidence>
<dbReference type="Gene3D" id="3.40.1740.10">
    <property type="entry name" value="VC0467-like"/>
    <property type="match status" value="1"/>
</dbReference>
<dbReference type="PANTHER" id="PTHR30327:SF1">
    <property type="entry name" value="UPF0301 PROTEIN YQGE"/>
    <property type="match status" value="1"/>
</dbReference>
<dbReference type="AlphaFoldDB" id="A0A1H4CFM0"/>
<dbReference type="EMBL" id="FNRM01000004">
    <property type="protein sequence ID" value="SEA59201.1"/>
    <property type="molecule type" value="Genomic_DNA"/>
</dbReference>